<dbReference type="Gene3D" id="2.40.70.10">
    <property type="entry name" value="Acid Proteases"/>
    <property type="match status" value="1"/>
</dbReference>
<dbReference type="CDD" id="cd00303">
    <property type="entry name" value="retropepsin_like"/>
    <property type="match status" value="1"/>
</dbReference>
<organism evidence="2">
    <name type="scientific">Tanacetum cinerariifolium</name>
    <name type="common">Dalmatian daisy</name>
    <name type="synonym">Chrysanthemum cinerariifolium</name>
    <dbReference type="NCBI Taxonomy" id="118510"/>
    <lineage>
        <taxon>Eukaryota</taxon>
        <taxon>Viridiplantae</taxon>
        <taxon>Streptophyta</taxon>
        <taxon>Embryophyta</taxon>
        <taxon>Tracheophyta</taxon>
        <taxon>Spermatophyta</taxon>
        <taxon>Magnoliopsida</taxon>
        <taxon>eudicotyledons</taxon>
        <taxon>Gunneridae</taxon>
        <taxon>Pentapetalae</taxon>
        <taxon>asterids</taxon>
        <taxon>campanulids</taxon>
        <taxon>Asterales</taxon>
        <taxon>Asteraceae</taxon>
        <taxon>Asteroideae</taxon>
        <taxon>Anthemideae</taxon>
        <taxon>Anthemidinae</taxon>
        <taxon>Tanacetum</taxon>
    </lineage>
</organism>
<reference evidence="2" key="1">
    <citation type="journal article" date="2019" name="Sci. Rep.">
        <title>Draft genome of Tanacetum cinerariifolium, the natural source of mosquito coil.</title>
        <authorList>
            <person name="Yamashiro T."/>
            <person name="Shiraishi A."/>
            <person name="Satake H."/>
            <person name="Nakayama K."/>
        </authorList>
    </citation>
    <scope>NUCLEOTIDE SEQUENCE</scope>
</reference>
<dbReference type="PANTHER" id="PTHR33067">
    <property type="entry name" value="RNA-DIRECTED DNA POLYMERASE-RELATED"/>
    <property type="match status" value="1"/>
</dbReference>
<feature type="region of interest" description="Disordered" evidence="1">
    <location>
        <begin position="18"/>
        <end position="38"/>
    </location>
</feature>
<evidence type="ECO:0000256" key="1">
    <source>
        <dbReference type="SAM" id="MobiDB-lite"/>
    </source>
</evidence>
<accession>A0A6L2P4H4</accession>
<keyword evidence="2" id="KW-0695">RNA-directed DNA polymerase</keyword>
<dbReference type="EMBL" id="BKCJ010010522">
    <property type="protein sequence ID" value="GEU91955.1"/>
    <property type="molecule type" value="Genomic_DNA"/>
</dbReference>
<name>A0A6L2P4H4_TANCI</name>
<evidence type="ECO:0000313" key="2">
    <source>
        <dbReference type="EMBL" id="GEU91955.1"/>
    </source>
</evidence>
<dbReference type="InterPro" id="IPR021109">
    <property type="entry name" value="Peptidase_aspartic_dom_sf"/>
</dbReference>
<dbReference type="GO" id="GO:0003964">
    <property type="term" value="F:RNA-directed DNA polymerase activity"/>
    <property type="evidence" value="ECO:0007669"/>
    <property type="project" value="UniProtKB-KW"/>
</dbReference>
<sequence length="427" mass="48666">MARMDAITMKMDAQYKQFQSHSKQPNIDHNDDDKPMSPEEEAKFMQTFRRTCFYNDYHDRMPNYGKFLKELVCNKHKLKQISSAFLSDESLAMIQNKVLPKLGDLRSFLIPCNFSKAYSCNALADLSAIINLMSSSLYAKLSLETLKPTKISVRLADRSFQHPIRIAKNMCIEVGKFTFPIDFVILEMEEDSKVPLIFGRPFLHTTDAVIQVKHTQLNLGVGTKRITFLIDSIIKHSYSNDDTCFSIDVIDEILEEDFDALLDEGSKIPHSIEGTILKEKHFTELDEFMEMTADENSKSDFDIEKPPIEMITFNIDYKIKTSLEGPPLDLELKPLPERIVLGHKVSGAGLKVDKAKVDVISKLPPPTNVKGPETHTIIDQCHHRLIDGHYEPNTIAKKVLDTGFYWLTIIKEAHILVRLCEACQKKG</sequence>
<gene>
    <name evidence="2" type="ORF">Tci_063933</name>
</gene>
<keyword evidence="2" id="KW-0548">Nucleotidyltransferase</keyword>
<dbReference type="Gene3D" id="1.10.340.70">
    <property type="match status" value="1"/>
</dbReference>
<keyword evidence="2" id="KW-0808">Transferase</keyword>
<comment type="caution">
    <text evidence="2">The sequence shown here is derived from an EMBL/GenBank/DDBJ whole genome shotgun (WGS) entry which is preliminary data.</text>
</comment>
<proteinExistence type="predicted"/>
<dbReference type="PANTHER" id="PTHR33067:SF35">
    <property type="entry name" value="ASPARTIC PEPTIDASE DDI1-TYPE DOMAIN-CONTAINING PROTEIN"/>
    <property type="match status" value="1"/>
</dbReference>
<feature type="compositionally biased region" description="Basic and acidic residues" evidence="1">
    <location>
        <begin position="26"/>
        <end position="38"/>
    </location>
</feature>
<protein>
    <submittedName>
        <fullName evidence="2">Reverse transcriptase domain-containing protein</fullName>
    </submittedName>
</protein>
<dbReference type="AlphaFoldDB" id="A0A6L2P4H4"/>